<dbReference type="PANTHER" id="PTHR43531">
    <property type="entry name" value="PROTEIN ICFG"/>
    <property type="match status" value="1"/>
</dbReference>
<dbReference type="SMART" id="SM00304">
    <property type="entry name" value="HAMP"/>
    <property type="match status" value="2"/>
</dbReference>
<feature type="domain" description="HAMP" evidence="6">
    <location>
        <begin position="202"/>
        <end position="255"/>
    </location>
</feature>
<evidence type="ECO:0000256" key="1">
    <source>
        <dbReference type="ARBA" id="ARBA00022500"/>
    </source>
</evidence>
<feature type="domain" description="Methyl-accepting transducer" evidence="5">
    <location>
        <begin position="339"/>
        <end position="568"/>
    </location>
</feature>
<dbReference type="PROSITE" id="PS50111">
    <property type="entry name" value="CHEMOTAXIS_TRANSDUC_2"/>
    <property type="match status" value="1"/>
</dbReference>
<evidence type="ECO:0000256" key="3">
    <source>
        <dbReference type="PROSITE-ProRule" id="PRU00284"/>
    </source>
</evidence>
<dbReference type="SUPFAM" id="SSF158472">
    <property type="entry name" value="HAMP domain-like"/>
    <property type="match status" value="1"/>
</dbReference>
<comment type="caution">
    <text evidence="7">The sequence shown here is derived from an EMBL/GenBank/DDBJ whole genome shotgun (WGS) entry which is preliminary data.</text>
</comment>
<keyword evidence="8" id="KW-1185">Reference proteome</keyword>
<dbReference type="Proteomes" id="UP001165667">
    <property type="component" value="Unassembled WGS sequence"/>
</dbReference>
<evidence type="ECO:0000259" key="5">
    <source>
        <dbReference type="PROSITE" id="PS50111"/>
    </source>
</evidence>
<keyword evidence="1" id="KW-0145">Chemotaxis</keyword>
<dbReference type="GO" id="GO:0016020">
    <property type="term" value="C:membrane"/>
    <property type="evidence" value="ECO:0007669"/>
    <property type="project" value="InterPro"/>
</dbReference>
<evidence type="ECO:0000313" key="7">
    <source>
        <dbReference type="EMBL" id="MCW6513049.1"/>
    </source>
</evidence>
<dbReference type="Pfam" id="PF00015">
    <property type="entry name" value="MCPsignal"/>
    <property type="match status" value="1"/>
</dbReference>
<dbReference type="CDD" id="cd11386">
    <property type="entry name" value="MCP_signal"/>
    <property type="match status" value="1"/>
</dbReference>
<dbReference type="RefSeq" id="WP_282589424.1">
    <property type="nucleotide sequence ID" value="NZ_JAMOIM010000087.1"/>
</dbReference>
<sequence length="603" mass="62920">MTIRTKILIPLLAFLALGAIVSALIGFQSLSGLKDLAALSDKAIAASDASRTARDGFDKTEQLTGRVLAMTDLIAASDIEPQFTALTSKTAKALSDLQRAALSAEMSAIAKDAAGSFARWQDDAAVLMGLKQAQAIATLEVMRHSGDKVRALLDQAVSQAGRDARGRITEENAALTARLEIIAGVALCIAIAGMTGAFRLAHNLSHPLKALVGSAEKLAAGDVAVEIGALDRKDGVGEIARAVNVFRANVTAQAQAEAEAAEQRRRAAEEKQRHDLAQAQASQEQQIAMNAVAAALKRLASGDLTAALSHFPPTYLMLQTDFNAAVTQLSQALREVAQNTRTINASTQTMSDAASDLSERTEQQAASLERTAGHLNAIATTVRATAKGAKHARDVVAHAKVEAEQTSVVVRDAVQAMGKIETSSGHIIQIIGVIDEIAFQTNLLALNAGVEAARAGKSGRGFAVVASEVRALAQRSADAAKEIKEIIRGSGQQIGAGVSLVKQTGMALERILAQVSEINTVISSISDASASQAIGLDEVNDAVSSMGEITQSNALLVNGSANASRGLASEVETLARLVARFKVERHPGSKRAPTQQESYSAAA</sequence>
<dbReference type="Gene3D" id="6.10.340.10">
    <property type="match status" value="1"/>
</dbReference>
<dbReference type="InterPro" id="IPR003660">
    <property type="entry name" value="HAMP_dom"/>
</dbReference>
<dbReference type="EMBL" id="JAMOIM010000087">
    <property type="protein sequence ID" value="MCW6513049.1"/>
    <property type="molecule type" value="Genomic_DNA"/>
</dbReference>
<dbReference type="GO" id="GO:0007165">
    <property type="term" value="P:signal transduction"/>
    <property type="evidence" value="ECO:0007669"/>
    <property type="project" value="UniProtKB-KW"/>
</dbReference>
<reference evidence="7" key="1">
    <citation type="submission" date="2022-05" db="EMBL/GenBank/DDBJ databases">
        <authorList>
            <person name="Pankratov T."/>
        </authorList>
    </citation>
    <scope>NUCLEOTIDE SEQUENCE</scope>
    <source>
        <strain evidence="7">BP6-180914</strain>
    </source>
</reference>
<dbReference type="SMART" id="SM00283">
    <property type="entry name" value="MA"/>
    <property type="match status" value="1"/>
</dbReference>
<dbReference type="PANTHER" id="PTHR43531:SF11">
    <property type="entry name" value="METHYL-ACCEPTING CHEMOTAXIS PROTEIN 3"/>
    <property type="match status" value="1"/>
</dbReference>
<dbReference type="InterPro" id="IPR004089">
    <property type="entry name" value="MCPsignal_dom"/>
</dbReference>
<dbReference type="InterPro" id="IPR051310">
    <property type="entry name" value="MCP_chemotaxis"/>
</dbReference>
<feature type="domain" description="HAMP" evidence="6">
    <location>
        <begin position="288"/>
        <end position="334"/>
    </location>
</feature>
<comment type="similarity">
    <text evidence="2">Belongs to the methyl-accepting chemotaxis (MCP) protein family.</text>
</comment>
<feature type="coiled-coil region" evidence="4">
    <location>
        <begin position="251"/>
        <end position="280"/>
    </location>
</feature>
<evidence type="ECO:0000259" key="6">
    <source>
        <dbReference type="PROSITE" id="PS50885"/>
    </source>
</evidence>
<dbReference type="AlphaFoldDB" id="A0AA41Z2K5"/>
<keyword evidence="3" id="KW-0807">Transducer</keyword>
<dbReference type="CDD" id="cd06225">
    <property type="entry name" value="HAMP"/>
    <property type="match status" value="1"/>
</dbReference>
<name>A0AA41Z2K5_9HYPH</name>
<proteinExistence type="inferred from homology"/>
<dbReference type="Gene3D" id="1.10.287.950">
    <property type="entry name" value="Methyl-accepting chemotaxis protein"/>
    <property type="match status" value="1"/>
</dbReference>
<accession>A0AA41Z2K5</accession>
<evidence type="ECO:0000256" key="4">
    <source>
        <dbReference type="SAM" id="Coils"/>
    </source>
</evidence>
<gene>
    <name evidence="7" type="ORF">M8523_34900</name>
</gene>
<protein>
    <submittedName>
        <fullName evidence="7">HAMP domain-containing methyl-accepting chemotaxis protein</fullName>
    </submittedName>
</protein>
<dbReference type="SUPFAM" id="SSF58104">
    <property type="entry name" value="Methyl-accepting chemotaxis protein (MCP) signaling domain"/>
    <property type="match status" value="1"/>
</dbReference>
<evidence type="ECO:0000256" key="2">
    <source>
        <dbReference type="ARBA" id="ARBA00029447"/>
    </source>
</evidence>
<keyword evidence="4" id="KW-0175">Coiled coil</keyword>
<dbReference type="GO" id="GO:0006935">
    <property type="term" value="P:chemotaxis"/>
    <property type="evidence" value="ECO:0007669"/>
    <property type="project" value="UniProtKB-KW"/>
</dbReference>
<dbReference type="Pfam" id="PF00672">
    <property type="entry name" value="HAMP"/>
    <property type="match status" value="1"/>
</dbReference>
<evidence type="ECO:0000313" key="8">
    <source>
        <dbReference type="Proteomes" id="UP001165667"/>
    </source>
</evidence>
<organism evidence="7 8">
    <name type="scientific">Lichenifustis flavocetrariae</name>
    <dbReference type="NCBI Taxonomy" id="2949735"/>
    <lineage>
        <taxon>Bacteria</taxon>
        <taxon>Pseudomonadati</taxon>
        <taxon>Pseudomonadota</taxon>
        <taxon>Alphaproteobacteria</taxon>
        <taxon>Hyphomicrobiales</taxon>
        <taxon>Lichenihabitantaceae</taxon>
        <taxon>Lichenifustis</taxon>
    </lineage>
</organism>
<dbReference type="PROSITE" id="PS50885">
    <property type="entry name" value="HAMP"/>
    <property type="match status" value="2"/>
</dbReference>